<dbReference type="RefSeq" id="WP_093538534.1">
    <property type="nucleotide sequence ID" value="NZ_FOXU01000011.1"/>
</dbReference>
<sequence>MALEAHKVQTGDFGTFIYESGKGNKETVILLHGSGPGAGAKANWQHVIEDYAKDYHVVAPDLLGFGDTDHPTEYPENGVQWMSKRVKQVLDLMDTLKIEKAHLVGNSLGGVIAMYLNMAAPERFPKNVLMGAGVLLKEPTVELMKLANFHLDPTKENLRNLLSWFVYDIESMKDFVDDVVEERFEMFQRPEIYRSYRENFTKSSLTDMLIPQTAFERMQNEFCLIHGYFDRFVPLQSSLYALDHLPNCELHVFKKCGHWAMIEQREEFLHATKHFFQKSVPLKSEPVKA</sequence>
<dbReference type="InterPro" id="IPR000639">
    <property type="entry name" value="Epox_hydrolase-like"/>
</dbReference>
<accession>A0A1I6B5U6</accession>
<dbReference type="EMBL" id="FOXU01000011">
    <property type="protein sequence ID" value="SFQ76296.1"/>
    <property type="molecule type" value="Genomic_DNA"/>
</dbReference>
<dbReference type="PRINTS" id="PR00412">
    <property type="entry name" value="EPOXHYDRLASE"/>
</dbReference>
<evidence type="ECO:0000259" key="2">
    <source>
        <dbReference type="Pfam" id="PF00561"/>
    </source>
</evidence>
<dbReference type="Pfam" id="PF00561">
    <property type="entry name" value="Abhydrolase_1"/>
    <property type="match status" value="1"/>
</dbReference>
<organism evidence="3 4">
    <name type="scientific">Psychrobacillus psychrotolerans</name>
    <dbReference type="NCBI Taxonomy" id="126156"/>
    <lineage>
        <taxon>Bacteria</taxon>
        <taxon>Bacillati</taxon>
        <taxon>Bacillota</taxon>
        <taxon>Bacilli</taxon>
        <taxon>Bacillales</taxon>
        <taxon>Bacillaceae</taxon>
        <taxon>Psychrobacillus</taxon>
    </lineage>
</organism>
<protein>
    <submittedName>
        <fullName evidence="3">2-hydroxymuconate-semialdehyde hydrolase</fullName>
    </submittedName>
</protein>
<dbReference type="PRINTS" id="PR00111">
    <property type="entry name" value="ABHYDROLASE"/>
</dbReference>
<gene>
    <name evidence="3" type="ORF">SAMN05421670_0188</name>
</gene>
<reference evidence="4" key="1">
    <citation type="submission" date="2016-10" db="EMBL/GenBank/DDBJ databases">
        <authorList>
            <person name="Varghese N."/>
            <person name="Submissions S."/>
        </authorList>
    </citation>
    <scope>NUCLEOTIDE SEQUENCE [LARGE SCALE GENOMIC DNA]</scope>
    <source>
        <strain evidence="4">DSM 11706</strain>
    </source>
</reference>
<dbReference type="OrthoDB" id="9808398at2"/>
<dbReference type="PANTHER" id="PTHR43798">
    <property type="entry name" value="MONOACYLGLYCEROL LIPASE"/>
    <property type="match status" value="1"/>
</dbReference>
<dbReference type="InterPro" id="IPR029058">
    <property type="entry name" value="AB_hydrolase_fold"/>
</dbReference>
<evidence type="ECO:0000313" key="3">
    <source>
        <dbReference type="EMBL" id="SFQ76296.1"/>
    </source>
</evidence>
<name>A0A1I6B5U6_9BACI</name>
<dbReference type="InterPro" id="IPR000073">
    <property type="entry name" value="AB_hydrolase_1"/>
</dbReference>
<feature type="domain" description="AB hydrolase-1" evidence="2">
    <location>
        <begin position="27"/>
        <end position="263"/>
    </location>
</feature>
<dbReference type="GO" id="GO:0016787">
    <property type="term" value="F:hydrolase activity"/>
    <property type="evidence" value="ECO:0007669"/>
    <property type="project" value="UniProtKB-KW"/>
</dbReference>
<proteinExistence type="predicted"/>
<keyword evidence="1 3" id="KW-0378">Hydrolase</keyword>
<evidence type="ECO:0000256" key="1">
    <source>
        <dbReference type="ARBA" id="ARBA00022801"/>
    </source>
</evidence>
<dbReference type="SUPFAM" id="SSF53474">
    <property type="entry name" value="alpha/beta-Hydrolases"/>
    <property type="match status" value="1"/>
</dbReference>
<dbReference type="InterPro" id="IPR050266">
    <property type="entry name" value="AB_hydrolase_sf"/>
</dbReference>
<evidence type="ECO:0000313" key="4">
    <source>
        <dbReference type="Proteomes" id="UP000198734"/>
    </source>
</evidence>
<dbReference type="PANTHER" id="PTHR43798:SF31">
    <property type="entry name" value="AB HYDROLASE SUPERFAMILY PROTEIN YCLE"/>
    <property type="match status" value="1"/>
</dbReference>
<keyword evidence="4" id="KW-1185">Reference proteome</keyword>
<dbReference type="AlphaFoldDB" id="A0A1I6B5U6"/>
<dbReference type="STRING" id="126156.SAMN05421670_0188"/>
<dbReference type="Gene3D" id="3.40.50.1820">
    <property type="entry name" value="alpha/beta hydrolase"/>
    <property type="match status" value="1"/>
</dbReference>
<dbReference type="GO" id="GO:0016020">
    <property type="term" value="C:membrane"/>
    <property type="evidence" value="ECO:0007669"/>
    <property type="project" value="TreeGrafter"/>
</dbReference>
<dbReference type="Proteomes" id="UP000198734">
    <property type="component" value="Unassembled WGS sequence"/>
</dbReference>